<comment type="caution">
    <text evidence="1">The sequence shown here is derived from an EMBL/GenBank/DDBJ whole genome shotgun (WGS) entry which is preliminary data.</text>
</comment>
<proteinExistence type="predicted"/>
<evidence type="ECO:0000313" key="1">
    <source>
        <dbReference type="EMBL" id="CAB3235421.1"/>
    </source>
</evidence>
<accession>A0A8S0ZRF0</accession>
<gene>
    <name evidence="1" type="ORF">APLA_LOCUS6100</name>
</gene>
<evidence type="ECO:0000313" key="2">
    <source>
        <dbReference type="Proteomes" id="UP000494106"/>
    </source>
</evidence>
<sequence length="89" mass="9869">MFKTVFVTFTESIGHAATSSDALDVRTRTERRAAAVAVPAACNYSRHSILHAHAFSNTNKLLVARGRTHVRCRCDAINTSVNNRKTIKR</sequence>
<organism evidence="1 2">
    <name type="scientific">Arctia plantaginis</name>
    <name type="common">Wood tiger moth</name>
    <name type="synonym">Phalaena plantaginis</name>
    <dbReference type="NCBI Taxonomy" id="874455"/>
    <lineage>
        <taxon>Eukaryota</taxon>
        <taxon>Metazoa</taxon>
        <taxon>Ecdysozoa</taxon>
        <taxon>Arthropoda</taxon>
        <taxon>Hexapoda</taxon>
        <taxon>Insecta</taxon>
        <taxon>Pterygota</taxon>
        <taxon>Neoptera</taxon>
        <taxon>Endopterygota</taxon>
        <taxon>Lepidoptera</taxon>
        <taxon>Glossata</taxon>
        <taxon>Ditrysia</taxon>
        <taxon>Noctuoidea</taxon>
        <taxon>Erebidae</taxon>
        <taxon>Arctiinae</taxon>
        <taxon>Arctia</taxon>
    </lineage>
</organism>
<dbReference type="AlphaFoldDB" id="A0A8S0ZRF0"/>
<dbReference type="EMBL" id="CADEBC010000485">
    <property type="protein sequence ID" value="CAB3235421.1"/>
    <property type="molecule type" value="Genomic_DNA"/>
</dbReference>
<name>A0A8S0ZRF0_ARCPL</name>
<protein>
    <submittedName>
        <fullName evidence="1">Uncharacterized protein</fullName>
    </submittedName>
</protein>
<keyword evidence="2" id="KW-1185">Reference proteome</keyword>
<dbReference type="OrthoDB" id="7314244at2759"/>
<dbReference type="Proteomes" id="UP000494106">
    <property type="component" value="Unassembled WGS sequence"/>
</dbReference>
<reference evidence="1 2" key="1">
    <citation type="submission" date="2020-04" db="EMBL/GenBank/DDBJ databases">
        <authorList>
            <person name="Wallbank WR R."/>
            <person name="Pardo Diaz C."/>
            <person name="Kozak K."/>
            <person name="Martin S."/>
            <person name="Jiggins C."/>
            <person name="Moest M."/>
            <person name="Warren A I."/>
            <person name="Byers J.R.P. K."/>
            <person name="Montejo-Kovacevich G."/>
            <person name="Yen C E."/>
        </authorList>
    </citation>
    <scope>NUCLEOTIDE SEQUENCE [LARGE SCALE GENOMIC DNA]</scope>
</reference>